<reference evidence="2" key="1">
    <citation type="journal article" date="2019" name="Int. J. Syst. Evol. Microbiol.">
        <title>The Global Catalogue of Microorganisms (GCM) 10K type strain sequencing project: providing services to taxonomists for standard genome sequencing and annotation.</title>
        <authorList>
            <consortium name="The Broad Institute Genomics Platform"/>
            <consortium name="The Broad Institute Genome Sequencing Center for Infectious Disease"/>
            <person name="Wu L."/>
            <person name="Ma J."/>
        </authorList>
    </citation>
    <scope>NUCLEOTIDE SEQUENCE [LARGE SCALE GENOMIC DNA]</scope>
    <source>
        <strain evidence="2">JCM 32105</strain>
    </source>
</reference>
<sequence length="114" mass="13044">MCCAQEYTRCSYKYFVHGKGIATSQCYDKDGRWGKAKAYDRTGKEIYSRELRTVGGHSYVEFSYYDRSGAVKTARWSSAPDGGIQWYRSYTEFSEDGKIVNETKDSYDDGPGTF</sequence>
<dbReference type="Proteomes" id="UP001500067">
    <property type="component" value="Unassembled WGS sequence"/>
</dbReference>
<protein>
    <submittedName>
        <fullName evidence="1">Uncharacterized protein</fullName>
    </submittedName>
</protein>
<evidence type="ECO:0000313" key="2">
    <source>
        <dbReference type="Proteomes" id="UP001500067"/>
    </source>
</evidence>
<keyword evidence="2" id="KW-1185">Reference proteome</keyword>
<evidence type="ECO:0000313" key="1">
    <source>
        <dbReference type="EMBL" id="GAA4462228.1"/>
    </source>
</evidence>
<dbReference type="EMBL" id="BAABFA010000007">
    <property type="protein sequence ID" value="GAA4462228.1"/>
    <property type="molecule type" value="Genomic_DNA"/>
</dbReference>
<organism evidence="1 2">
    <name type="scientific">Nemorincola caseinilytica</name>
    <dbReference type="NCBI Taxonomy" id="2054315"/>
    <lineage>
        <taxon>Bacteria</taxon>
        <taxon>Pseudomonadati</taxon>
        <taxon>Bacteroidota</taxon>
        <taxon>Chitinophagia</taxon>
        <taxon>Chitinophagales</taxon>
        <taxon>Chitinophagaceae</taxon>
        <taxon>Nemorincola</taxon>
    </lineage>
</organism>
<proteinExistence type="predicted"/>
<comment type="caution">
    <text evidence="1">The sequence shown here is derived from an EMBL/GenBank/DDBJ whole genome shotgun (WGS) entry which is preliminary data.</text>
</comment>
<accession>A0ABP8N9F1</accession>
<gene>
    <name evidence="1" type="ORF">GCM10023093_08400</name>
</gene>
<name>A0ABP8N9F1_9BACT</name>